<proteinExistence type="predicted"/>
<sequence length="239" mass="27152">MMEERQYKKKKRFSVFIVFLFIFAIILYIILFKTSLFDVKNIYVYGTRSVDKSDVIRLSGIEIGSNTLKINKSAVIKSIMKDPYIKDASINIIYPSKVEIKIDERVLAVQISYKDKFLYVDTDCVAVQLGDYNNKLPILKGIYVGKFEIGSKINNLSNNKDIAKLLPLIYNKNIYNSIIVNGSKITLKTDSGIDVVLENVDDISYSLNFSEKILNDLEKKGYNSGNILIVSNGNPIYTP</sequence>
<evidence type="ECO:0000313" key="10">
    <source>
        <dbReference type="EMBL" id="AEF17099.1"/>
    </source>
</evidence>
<reference evidence="10" key="1">
    <citation type="submission" date="2011-05" db="EMBL/GenBank/DDBJ databases">
        <title>Complete sequence of Thermoanaerobacterium xylanolyticum LX-11.</title>
        <authorList>
            <consortium name="US DOE Joint Genome Institute"/>
            <person name="Lucas S."/>
            <person name="Han J."/>
            <person name="Lapidus A."/>
            <person name="Cheng J.-F."/>
            <person name="Goodwin L."/>
            <person name="Pitluck S."/>
            <person name="Peters L."/>
            <person name="Mikhailova N."/>
            <person name="Lu M."/>
            <person name="Han C."/>
            <person name="Tapia R."/>
            <person name="Land M."/>
            <person name="Hauser L."/>
            <person name="Kyrpides N."/>
            <person name="Ivanova N."/>
            <person name="Pagani I."/>
            <person name="Hemme C."/>
            <person name="Woyke T."/>
        </authorList>
    </citation>
    <scope>NUCLEOTIDE SEQUENCE</scope>
    <source>
        <strain evidence="10">LX-11</strain>
    </source>
</reference>
<dbReference type="PANTHER" id="PTHR37820">
    <property type="entry name" value="CELL DIVISION PROTEIN DIVIB"/>
    <property type="match status" value="1"/>
</dbReference>
<dbReference type="EMBL" id="CP002739">
    <property type="protein sequence ID" value="AEF17099.1"/>
    <property type="molecule type" value="Genomic_DNA"/>
</dbReference>
<evidence type="ECO:0000256" key="8">
    <source>
        <dbReference type="SAM" id="Phobius"/>
    </source>
</evidence>
<dbReference type="GO" id="GO:0051301">
    <property type="term" value="P:cell division"/>
    <property type="evidence" value="ECO:0007669"/>
    <property type="project" value="UniProtKB-KW"/>
</dbReference>
<keyword evidence="4 8" id="KW-0812">Transmembrane</keyword>
<dbReference type="AlphaFoldDB" id="F6BKA4"/>
<protein>
    <submittedName>
        <fullName evidence="10">Polypeptide-transport-associated domain protein FtsQ-type</fullName>
    </submittedName>
</protein>
<keyword evidence="7" id="KW-0131">Cell cycle</keyword>
<accession>F6BKA4</accession>
<evidence type="ECO:0000256" key="6">
    <source>
        <dbReference type="ARBA" id="ARBA00023136"/>
    </source>
</evidence>
<feature type="domain" description="POTRA" evidence="9">
    <location>
        <begin position="37"/>
        <end position="105"/>
    </location>
</feature>
<dbReference type="PROSITE" id="PS51779">
    <property type="entry name" value="POTRA"/>
    <property type="match status" value="1"/>
</dbReference>
<evidence type="ECO:0000256" key="7">
    <source>
        <dbReference type="ARBA" id="ARBA00023306"/>
    </source>
</evidence>
<organism evidence="10 11">
    <name type="scientific">Thermoanaerobacterium xylanolyticum (strain ATCC 49914 / DSM 7097 / LX-11)</name>
    <dbReference type="NCBI Taxonomy" id="858215"/>
    <lineage>
        <taxon>Bacteria</taxon>
        <taxon>Bacillati</taxon>
        <taxon>Bacillota</taxon>
        <taxon>Clostridia</taxon>
        <taxon>Thermoanaerobacterales</taxon>
        <taxon>Thermoanaerobacteraceae</taxon>
        <taxon>Thermoanaerobacterium</taxon>
    </lineage>
</organism>
<comment type="subcellular location">
    <subcellularLocation>
        <location evidence="1">Membrane</location>
    </subcellularLocation>
</comment>
<evidence type="ECO:0000256" key="1">
    <source>
        <dbReference type="ARBA" id="ARBA00004370"/>
    </source>
</evidence>
<keyword evidence="3" id="KW-0132">Cell division</keyword>
<dbReference type="GO" id="GO:0005886">
    <property type="term" value="C:plasma membrane"/>
    <property type="evidence" value="ECO:0007669"/>
    <property type="project" value="TreeGrafter"/>
</dbReference>
<dbReference type="RefSeq" id="WP_013787841.1">
    <property type="nucleotide sequence ID" value="NC_015555.1"/>
</dbReference>
<keyword evidence="11" id="KW-1185">Reference proteome</keyword>
<dbReference type="PANTHER" id="PTHR37820:SF1">
    <property type="entry name" value="CELL DIVISION PROTEIN FTSQ"/>
    <property type="match status" value="1"/>
</dbReference>
<dbReference type="InterPro" id="IPR013685">
    <property type="entry name" value="POTRA_FtsQ_type"/>
</dbReference>
<evidence type="ECO:0000256" key="5">
    <source>
        <dbReference type="ARBA" id="ARBA00022989"/>
    </source>
</evidence>
<evidence type="ECO:0000256" key="2">
    <source>
        <dbReference type="ARBA" id="ARBA00022475"/>
    </source>
</evidence>
<feature type="transmembrane region" description="Helical" evidence="8">
    <location>
        <begin position="12"/>
        <end position="31"/>
    </location>
</feature>
<dbReference type="InterPro" id="IPR034746">
    <property type="entry name" value="POTRA"/>
</dbReference>
<name>F6BKA4_THEXL</name>
<evidence type="ECO:0000313" key="11">
    <source>
        <dbReference type="Proteomes" id="UP000007239"/>
    </source>
</evidence>
<evidence type="ECO:0000256" key="3">
    <source>
        <dbReference type="ARBA" id="ARBA00022618"/>
    </source>
</evidence>
<dbReference type="eggNOG" id="COG1589">
    <property type="taxonomic scope" value="Bacteria"/>
</dbReference>
<dbReference type="Pfam" id="PF08478">
    <property type="entry name" value="POTRA_1"/>
    <property type="match status" value="1"/>
</dbReference>
<keyword evidence="2" id="KW-1003">Cell membrane</keyword>
<evidence type="ECO:0000256" key="4">
    <source>
        <dbReference type="ARBA" id="ARBA00022692"/>
    </source>
</evidence>
<dbReference type="STRING" id="858215.Thexy_1066"/>
<keyword evidence="5 8" id="KW-1133">Transmembrane helix</keyword>
<keyword evidence="6 8" id="KW-0472">Membrane</keyword>
<dbReference type="KEGG" id="txy:Thexy_1066"/>
<evidence type="ECO:0000259" key="9">
    <source>
        <dbReference type="PROSITE" id="PS51779"/>
    </source>
</evidence>
<dbReference type="HOGENOM" id="CLU_047677_4_4_9"/>
<gene>
    <name evidence="10" type="ordered locus">Thexy_1066</name>
</gene>
<dbReference type="InterPro" id="IPR050487">
    <property type="entry name" value="FtsQ_DivIB"/>
</dbReference>
<dbReference type="Gene3D" id="3.10.20.310">
    <property type="entry name" value="membrane protein fhac"/>
    <property type="match status" value="1"/>
</dbReference>
<dbReference type="Proteomes" id="UP000007239">
    <property type="component" value="Chromosome"/>
</dbReference>